<evidence type="ECO:0000313" key="3">
    <source>
        <dbReference type="Proteomes" id="UP000293331"/>
    </source>
</evidence>
<name>A0A4Q5LHK2_9SPHI</name>
<dbReference type="AlphaFoldDB" id="A0A4Q5LHK2"/>
<keyword evidence="3" id="KW-1185">Reference proteome</keyword>
<protein>
    <submittedName>
        <fullName evidence="2">Uncharacterized protein</fullName>
    </submittedName>
</protein>
<gene>
    <name evidence="2" type="ORF">EWM62_17285</name>
</gene>
<dbReference type="OrthoDB" id="5522116at2"/>
<dbReference type="RefSeq" id="WP_129877933.1">
    <property type="nucleotide sequence ID" value="NZ_SEWG01000008.1"/>
</dbReference>
<feature type="transmembrane region" description="Helical" evidence="1">
    <location>
        <begin position="21"/>
        <end position="40"/>
    </location>
</feature>
<keyword evidence="1" id="KW-0472">Membrane</keyword>
<sequence>MGIKQETVNLNFKWNKFSKTTKVFLISSFIFAFSLIRFSFSTEYIGYFAGECNGVCKVNYTITSNKLIIDNFNNDNGKNTHKVIKGDFDGLKFNAPFLLLSNITGRFGCPDCDDGGGYVMGYKFLWMHFSFEFDRDSSPWYFSGAVAIIKERLKKIDELAASRSNP</sequence>
<reference evidence="2 3" key="1">
    <citation type="submission" date="2019-02" db="EMBL/GenBank/DDBJ databases">
        <title>Bacterial novel species Mucilaginibacter sp. 17JY9-4 isolated from soil.</title>
        <authorList>
            <person name="Jung H.-Y."/>
        </authorList>
    </citation>
    <scope>NUCLEOTIDE SEQUENCE [LARGE SCALE GENOMIC DNA]</scope>
    <source>
        <strain evidence="2 3">17JY9-4</strain>
    </source>
</reference>
<comment type="caution">
    <text evidence="2">The sequence shown here is derived from an EMBL/GenBank/DDBJ whole genome shotgun (WGS) entry which is preliminary data.</text>
</comment>
<evidence type="ECO:0000256" key="1">
    <source>
        <dbReference type="SAM" id="Phobius"/>
    </source>
</evidence>
<dbReference type="Proteomes" id="UP000293331">
    <property type="component" value="Unassembled WGS sequence"/>
</dbReference>
<evidence type="ECO:0000313" key="2">
    <source>
        <dbReference type="EMBL" id="RYU86903.1"/>
    </source>
</evidence>
<keyword evidence="1" id="KW-1133">Transmembrane helix</keyword>
<keyword evidence="1" id="KW-0812">Transmembrane</keyword>
<dbReference type="EMBL" id="SEWG01000008">
    <property type="protein sequence ID" value="RYU86903.1"/>
    <property type="molecule type" value="Genomic_DNA"/>
</dbReference>
<organism evidence="2 3">
    <name type="scientific">Mucilaginibacter terrigena</name>
    <dbReference type="NCBI Taxonomy" id="2492395"/>
    <lineage>
        <taxon>Bacteria</taxon>
        <taxon>Pseudomonadati</taxon>
        <taxon>Bacteroidota</taxon>
        <taxon>Sphingobacteriia</taxon>
        <taxon>Sphingobacteriales</taxon>
        <taxon>Sphingobacteriaceae</taxon>
        <taxon>Mucilaginibacter</taxon>
    </lineage>
</organism>
<accession>A0A4Q5LHK2</accession>
<proteinExistence type="predicted"/>